<protein>
    <submittedName>
        <fullName evidence="1">Uncharacterized protein</fullName>
    </submittedName>
</protein>
<dbReference type="AlphaFoldDB" id="A0A2P2J1B8"/>
<name>A0A2P2J1B8_RHIMU</name>
<accession>A0A2P2J1B8</accession>
<reference evidence="1" key="1">
    <citation type="submission" date="2018-02" db="EMBL/GenBank/DDBJ databases">
        <title>Rhizophora mucronata_Transcriptome.</title>
        <authorList>
            <person name="Meera S.P."/>
            <person name="Sreeshan A."/>
            <person name="Augustine A."/>
        </authorList>
    </citation>
    <scope>NUCLEOTIDE SEQUENCE</scope>
    <source>
        <tissue evidence="1">Leaf</tissue>
    </source>
</reference>
<sequence>MKTFPREVGISIKLTHLQNQSLHQTIQHKVTQTLNGAEALCHNQNKFTASSSCFYIHNMGIKYKALYLNTDSSSKLLVKLTHHCLVHCPIMILYITHLHRRQKATM</sequence>
<organism evidence="1">
    <name type="scientific">Rhizophora mucronata</name>
    <name type="common">Asiatic mangrove</name>
    <dbReference type="NCBI Taxonomy" id="61149"/>
    <lineage>
        <taxon>Eukaryota</taxon>
        <taxon>Viridiplantae</taxon>
        <taxon>Streptophyta</taxon>
        <taxon>Embryophyta</taxon>
        <taxon>Tracheophyta</taxon>
        <taxon>Spermatophyta</taxon>
        <taxon>Magnoliopsida</taxon>
        <taxon>eudicotyledons</taxon>
        <taxon>Gunneridae</taxon>
        <taxon>Pentapetalae</taxon>
        <taxon>rosids</taxon>
        <taxon>fabids</taxon>
        <taxon>Malpighiales</taxon>
        <taxon>Rhizophoraceae</taxon>
        <taxon>Rhizophora</taxon>
    </lineage>
</organism>
<dbReference type="EMBL" id="GGEC01006761">
    <property type="protein sequence ID" value="MBW87244.1"/>
    <property type="molecule type" value="Transcribed_RNA"/>
</dbReference>
<evidence type="ECO:0000313" key="1">
    <source>
        <dbReference type="EMBL" id="MBW87244.1"/>
    </source>
</evidence>
<proteinExistence type="predicted"/>